<comment type="caution">
    <text evidence="1">The sequence shown here is derived from an EMBL/GenBank/DDBJ whole genome shotgun (WGS) entry which is preliminary data.</text>
</comment>
<evidence type="ECO:0000313" key="1">
    <source>
        <dbReference type="EMBL" id="MEQ2440149.1"/>
    </source>
</evidence>
<name>A0ABV1DYP3_9FIRM</name>
<reference evidence="1 2" key="1">
    <citation type="submission" date="2024-03" db="EMBL/GenBank/DDBJ databases">
        <title>Human intestinal bacterial collection.</title>
        <authorList>
            <person name="Pauvert C."/>
            <person name="Hitch T.C.A."/>
            <person name="Clavel T."/>
        </authorList>
    </citation>
    <scope>NUCLEOTIDE SEQUENCE [LARGE SCALE GENOMIC DNA]</scope>
    <source>
        <strain evidence="1 2">CLA-JM-H44</strain>
    </source>
</reference>
<sequence length="396" mass="46509">MENLNLLTRRLFAEGWTKDNHPNFVSDWTYCNEFQGGFEYTIEKRNRMVFSTPCGLLVKGSHWNSGYMSYMGIDWTLENDNPTINCPYRKQGCKKNHPLLRDHATDGGLCKMVFCACREVAAPYWYEQSLDKALDERAQRKEELFQEFAKSKRRICRYHCYFDENTETWTQHYNPMNCAGNHAGCQYCTILGKELDTRKGNVFYDLKITRKPETMTLFTKEYEVSIHKDKRLLEHNVSLDICEAIMKICPDEAQRKAESKFSRELFFSEHHGKYFKVEAINLRAERRVSRDLMQDLADVQAGYTVTHEADVLSAVKQQKSERKEKARQARIRKAKKLILQYGLDGIPASDLYRVRKMIDKGLISKEDISLLERRHKVEQGMEQLTFFMQEDSYAHT</sequence>
<proteinExistence type="predicted"/>
<organism evidence="1 2">
    <name type="scientific">Solibaculum intestinale</name>
    <dbReference type="NCBI Taxonomy" id="3133165"/>
    <lineage>
        <taxon>Bacteria</taxon>
        <taxon>Bacillati</taxon>
        <taxon>Bacillota</taxon>
        <taxon>Clostridia</taxon>
        <taxon>Eubacteriales</taxon>
        <taxon>Oscillospiraceae</taxon>
        <taxon>Solibaculum</taxon>
    </lineage>
</organism>
<evidence type="ECO:0000313" key="2">
    <source>
        <dbReference type="Proteomes" id="UP001489509"/>
    </source>
</evidence>
<protein>
    <recommendedName>
        <fullName evidence="3">Sarcolemmal membrane-associated protein</fullName>
    </recommendedName>
</protein>
<dbReference type="RefSeq" id="WP_349218543.1">
    <property type="nucleotide sequence ID" value="NZ_JBBMFD010000005.1"/>
</dbReference>
<evidence type="ECO:0008006" key="3">
    <source>
        <dbReference type="Google" id="ProtNLM"/>
    </source>
</evidence>
<keyword evidence="2" id="KW-1185">Reference proteome</keyword>
<dbReference type="EMBL" id="JBBMFD010000005">
    <property type="protein sequence ID" value="MEQ2440149.1"/>
    <property type="molecule type" value="Genomic_DNA"/>
</dbReference>
<dbReference type="Proteomes" id="UP001489509">
    <property type="component" value="Unassembled WGS sequence"/>
</dbReference>
<accession>A0ABV1DYP3</accession>
<gene>
    <name evidence="1" type="ORF">WMO26_04845</name>
</gene>